<keyword evidence="3" id="KW-1185">Reference proteome</keyword>
<protein>
    <recommendedName>
        <fullName evidence="4">LemA family protein</fullName>
    </recommendedName>
</protein>
<feature type="transmembrane region" description="Helical" evidence="1">
    <location>
        <begin position="6"/>
        <end position="25"/>
    </location>
</feature>
<name>A0ABT9QBL1_9ACTN</name>
<evidence type="ECO:0000313" key="2">
    <source>
        <dbReference type="EMBL" id="MDP9843309.1"/>
    </source>
</evidence>
<dbReference type="EMBL" id="JAUSQU010000001">
    <property type="protein sequence ID" value="MDP9843309.1"/>
    <property type="molecule type" value="Genomic_DNA"/>
</dbReference>
<gene>
    <name evidence="2" type="ORF">J2853_002520</name>
</gene>
<reference evidence="2 3" key="1">
    <citation type="submission" date="2023-07" db="EMBL/GenBank/DDBJ databases">
        <title>Sequencing the genomes of 1000 actinobacteria strains.</title>
        <authorList>
            <person name="Klenk H.-P."/>
        </authorList>
    </citation>
    <scope>NUCLEOTIDE SEQUENCE [LARGE SCALE GENOMIC DNA]</scope>
    <source>
        <strain evidence="2 3">DSM 46740</strain>
    </source>
</reference>
<evidence type="ECO:0000313" key="3">
    <source>
        <dbReference type="Proteomes" id="UP001225356"/>
    </source>
</evidence>
<keyword evidence="1" id="KW-1133">Transmembrane helix</keyword>
<comment type="caution">
    <text evidence="2">The sequence shown here is derived from an EMBL/GenBank/DDBJ whole genome shotgun (WGS) entry which is preliminary data.</text>
</comment>
<accession>A0ABT9QBL1</accession>
<organism evidence="2 3">
    <name type="scientific">Streptosporangium lutulentum</name>
    <dbReference type="NCBI Taxonomy" id="1461250"/>
    <lineage>
        <taxon>Bacteria</taxon>
        <taxon>Bacillati</taxon>
        <taxon>Actinomycetota</taxon>
        <taxon>Actinomycetes</taxon>
        <taxon>Streptosporangiales</taxon>
        <taxon>Streptosporangiaceae</taxon>
        <taxon>Streptosporangium</taxon>
    </lineage>
</organism>
<dbReference type="RefSeq" id="WP_307557439.1">
    <property type="nucleotide sequence ID" value="NZ_JAUSQU010000001.1"/>
</dbReference>
<keyword evidence="1" id="KW-0812">Transmembrane</keyword>
<evidence type="ECO:0000256" key="1">
    <source>
        <dbReference type="SAM" id="Phobius"/>
    </source>
</evidence>
<keyword evidence="1" id="KW-0472">Membrane</keyword>
<evidence type="ECO:0008006" key="4">
    <source>
        <dbReference type="Google" id="ProtNLM"/>
    </source>
</evidence>
<dbReference type="Proteomes" id="UP001225356">
    <property type="component" value="Unassembled WGS sequence"/>
</dbReference>
<proteinExistence type="predicted"/>
<sequence>MRFLIPVIVVAVVAVAVVVVVWMTTRTPDARRAKQELVHTREELTRYEEFVASLYALAIQNQDIDYFAQTVTAQVRAFHTNPSPRKVIR</sequence>